<sequence length="706" mass="72700">MSGDSRDEQLDNGGAAETGDVSFRQVPSQGGPGGLHGPPGQAEPLDVSVPPQRKGAVGAPPAGRGARIGTGIVAGTASTAPADSATPSVTGTRTGTAPDTAFEDDEPDTVLPPPLELPPSDSELVQLMREGDDSAYEELFLRHSEAVRRYARTCCRDAHTADDLTAEVFARTLQAVRGGAGPEQAVRAYLMTTVRRVAANWARTQKREHLVEDFAVFAEAARASEVSDQNASFGAGLDLGADVLAMHEAEQSLAMQAFRSLPERWQAVLWHTTVEEESPSEVAPLFGLTANATAVLASRAREGLKQAYLQAHVSQSLTAGGDCARYADRLGAYARGGLRMRAERGLRKHLDECSKCRLAAGELAHVNAGIPALLPVAVIGWFAAGYSLKAAGVVAGGAVGAGAAGAAAAASGSSGGAASGGAVAEGLGAPAKAGIAAAVAVAAAAGLVWAMAGDPVPVAAPRPAQPVVTPVVPEEPAPPPKPTPKPVPPPAPVRAEPPTPTPRPTPTPTPSPEKPTPEPPPKPTPPPKASPEPTPPPKPSPTPTPTPTPSPEAPSQKPAPPAVYQVNELEYGIFGDGTEPEVALSDSSWMWQRDGLSLGGTPYAHGVSVHAPSSLLIDLNRQCASYDAIVGIDDLSALLGVGGVRFSVYGDEERLWRSDVVRAGDPPVPVHVDISGRRTIRLVVEEHTPFGRAAVADWAQSLISCS</sequence>
<protein>
    <submittedName>
        <fullName evidence="8">Sigma-70 family RNA polymerase sigma factor</fullName>
    </submittedName>
</protein>
<evidence type="ECO:0000256" key="6">
    <source>
        <dbReference type="SAM" id="MobiDB-lite"/>
    </source>
</evidence>
<dbReference type="PRINTS" id="PR01217">
    <property type="entry name" value="PRICHEXTENSN"/>
</dbReference>
<dbReference type="Proteomes" id="UP001622594">
    <property type="component" value="Chromosome"/>
</dbReference>
<evidence type="ECO:0000256" key="5">
    <source>
        <dbReference type="ARBA" id="ARBA00023163"/>
    </source>
</evidence>
<dbReference type="NCBIfam" id="TIGR02937">
    <property type="entry name" value="sigma70-ECF"/>
    <property type="match status" value="1"/>
</dbReference>
<dbReference type="Pfam" id="PF08305">
    <property type="entry name" value="NPCBM"/>
    <property type="match status" value="1"/>
</dbReference>
<dbReference type="Gene3D" id="1.10.10.10">
    <property type="entry name" value="Winged helix-like DNA-binding domain superfamily/Winged helix DNA-binding domain"/>
    <property type="match status" value="1"/>
</dbReference>
<dbReference type="RefSeq" id="WP_406335006.1">
    <property type="nucleotide sequence ID" value="NZ_CP108188.1"/>
</dbReference>
<keyword evidence="2" id="KW-0805">Transcription regulation</keyword>
<proteinExistence type="inferred from homology"/>
<dbReference type="Pfam" id="PF13490">
    <property type="entry name" value="zf-HC2"/>
    <property type="match status" value="1"/>
</dbReference>
<dbReference type="InterPro" id="IPR038637">
    <property type="entry name" value="NPCBM_sf"/>
</dbReference>
<keyword evidence="4" id="KW-0238">DNA-binding</keyword>
<evidence type="ECO:0000256" key="4">
    <source>
        <dbReference type="ARBA" id="ARBA00023125"/>
    </source>
</evidence>
<reference evidence="8 9" key="1">
    <citation type="submission" date="2022-10" db="EMBL/GenBank/DDBJ databases">
        <title>The complete genomes of actinobacterial strains from the NBC collection.</title>
        <authorList>
            <person name="Joergensen T.S."/>
            <person name="Alvarez Arevalo M."/>
            <person name="Sterndorff E.B."/>
            <person name="Faurdal D."/>
            <person name="Vuksanovic O."/>
            <person name="Mourched A.-S."/>
            <person name="Charusanti P."/>
            <person name="Shaw S."/>
            <person name="Blin K."/>
            <person name="Weber T."/>
        </authorList>
    </citation>
    <scope>NUCLEOTIDE SEQUENCE [LARGE SCALE GENOMIC DNA]</scope>
    <source>
        <strain evidence="8 9">NBC_00123</strain>
    </source>
</reference>
<dbReference type="SUPFAM" id="SSF88946">
    <property type="entry name" value="Sigma2 domain of RNA polymerase sigma factors"/>
    <property type="match status" value="1"/>
</dbReference>
<keyword evidence="5" id="KW-0804">Transcription</keyword>
<feature type="compositionally biased region" description="Low complexity" evidence="6">
    <location>
        <begin position="55"/>
        <end position="88"/>
    </location>
</feature>
<gene>
    <name evidence="8" type="ORF">OG814_18755</name>
</gene>
<dbReference type="InterPro" id="IPR008979">
    <property type="entry name" value="Galactose-bd-like_sf"/>
</dbReference>
<name>A0ABZ1LDL4_9ACTN</name>
<evidence type="ECO:0000256" key="2">
    <source>
        <dbReference type="ARBA" id="ARBA00023015"/>
    </source>
</evidence>
<evidence type="ECO:0000259" key="7">
    <source>
        <dbReference type="SMART" id="SM00776"/>
    </source>
</evidence>
<dbReference type="EMBL" id="CP108188">
    <property type="protein sequence ID" value="WTR71179.1"/>
    <property type="molecule type" value="Genomic_DNA"/>
</dbReference>
<evidence type="ECO:0000256" key="1">
    <source>
        <dbReference type="ARBA" id="ARBA00010641"/>
    </source>
</evidence>
<dbReference type="InterPro" id="IPR039425">
    <property type="entry name" value="RNA_pol_sigma-70-like"/>
</dbReference>
<feature type="compositionally biased region" description="Pro residues" evidence="6">
    <location>
        <begin position="473"/>
        <end position="561"/>
    </location>
</feature>
<dbReference type="SMART" id="SM00776">
    <property type="entry name" value="NPCBM"/>
    <property type="match status" value="1"/>
</dbReference>
<dbReference type="InterPro" id="IPR013325">
    <property type="entry name" value="RNA_pol_sigma_r2"/>
</dbReference>
<dbReference type="Gene3D" id="1.10.1740.10">
    <property type="match status" value="1"/>
</dbReference>
<evidence type="ECO:0000313" key="8">
    <source>
        <dbReference type="EMBL" id="WTR71179.1"/>
    </source>
</evidence>
<dbReference type="PANTHER" id="PTHR43133">
    <property type="entry name" value="RNA POLYMERASE ECF-TYPE SIGMA FACTO"/>
    <property type="match status" value="1"/>
</dbReference>
<dbReference type="Pfam" id="PF04542">
    <property type="entry name" value="Sigma70_r2"/>
    <property type="match status" value="1"/>
</dbReference>
<dbReference type="SUPFAM" id="SSF49785">
    <property type="entry name" value="Galactose-binding domain-like"/>
    <property type="match status" value="1"/>
</dbReference>
<dbReference type="InterPro" id="IPR027383">
    <property type="entry name" value="Znf_put"/>
</dbReference>
<dbReference type="InterPro" id="IPR041916">
    <property type="entry name" value="Anti_sigma_zinc_sf"/>
</dbReference>
<comment type="similarity">
    <text evidence="1">Belongs to the sigma-70 factor family. ECF subfamily.</text>
</comment>
<accession>A0ABZ1LDL4</accession>
<keyword evidence="9" id="KW-1185">Reference proteome</keyword>
<dbReference type="InterPro" id="IPR036388">
    <property type="entry name" value="WH-like_DNA-bd_sf"/>
</dbReference>
<dbReference type="InterPro" id="IPR013324">
    <property type="entry name" value="RNA_pol_sigma_r3/r4-like"/>
</dbReference>
<feature type="region of interest" description="Disordered" evidence="6">
    <location>
        <begin position="1"/>
        <end position="120"/>
    </location>
</feature>
<dbReference type="PANTHER" id="PTHR43133:SF8">
    <property type="entry name" value="RNA POLYMERASE SIGMA FACTOR HI_1459-RELATED"/>
    <property type="match status" value="1"/>
</dbReference>
<organism evidence="8 9">
    <name type="scientific">Streptomyces zaomyceticus</name>
    <dbReference type="NCBI Taxonomy" id="68286"/>
    <lineage>
        <taxon>Bacteria</taxon>
        <taxon>Bacillati</taxon>
        <taxon>Actinomycetota</taxon>
        <taxon>Actinomycetes</taxon>
        <taxon>Kitasatosporales</taxon>
        <taxon>Streptomycetaceae</taxon>
        <taxon>Streptomyces</taxon>
    </lineage>
</organism>
<dbReference type="SUPFAM" id="SSF88659">
    <property type="entry name" value="Sigma3 and sigma4 domains of RNA polymerase sigma factors"/>
    <property type="match status" value="1"/>
</dbReference>
<feature type="domain" description="Glycosyl hydrolase family 98 putative carbohydrate-binding module" evidence="7">
    <location>
        <begin position="559"/>
        <end position="705"/>
    </location>
</feature>
<feature type="region of interest" description="Disordered" evidence="6">
    <location>
        <begin position="469"/>
        <end position="561"/>
    </location>
</feature>
<dbReference type="Gene3D" id="1.10.10.1320">
    <property type="entry name" value="Anti-sigma factor, zinc-finger domain"/>
    <property type="match status" value="1"/>
</dbReference>
<dbReference type="InterPro" id="IPR013222">
    <property type="entry name" value="Glyco_hyd_98_carb-bd"/>
</dbReference>
<evidence type="ECO:0000313" key="9">
    <source>
        <dbReference type="Proteomes" id="UP001622594"/>
    </source>
</evidence>
<dbReference type="Gene3D" id="2.60.120.1060">
    <property type="entry name" value="NPCBM/NEW2 domain"/>
    <property type="match status" value="1"/>
</dbReference>
<dbReference type="InterPro" id="IPR007627">
    <property type="entry name" value="RNA_pol_sigma70_r2"/>
</dbReference>
<keyword evidence="3" id="KW-0731">Sigma factor</keyword>
<evidence type="ECO:0000256" key="3">
    <source>
        <dbReference type="ARBA" id="ARBA00023082"/>
    </source>
</evidence>
<dbReference type="InterPro" id="IPR014284">
    <property type="entry name" value="RNA_pol_sigma-70_dom"/>
</dbReference>